<keyword evidence="1" id="KW-1133">Transmembrane helix</keyword>
<proteinExistence type="predicted"/>
<reference evidence="2" key="2">
    <citation type="submission" date="2015-07" db="EMBL/GenBank/DDBJ databases">
        <authorList>
            <person name="Noorani M."/>
        </authorList>
    </citation>
    <scope>NUCLEOTIDE SEQUENCE</scope>
    <source>
        <strain evidence="2">Yugu1</strain>
    </source>
</reference>
<reference evidence="2" key="1">
    <citation type="journal article" date="2012" name="Nat. Biotechnol.">
        <title>Reference genome sequence of the model plant Setaria.</title>
        <authorList>
            <person name="Bennetzen J.L."/>
            <person name="Schmutz J."/>
            <person name="Wang H."/>
            <person name="Percifield R."/>
            <person name="Hawkins J."/>
            <person name="Pontaroli A.C."/>
            <person name="Estep M."/>
            <person name="Feng L."/>
            <person name="Vaughn J.N."/>
            <person name="Grimwood J."/>
            <person name="Jenkins J."/>
            <person name="Barry K."/>
            <person name="Lindquist E."/>
            <person name="Hellsten U."/>
            <person name="Deshpande S."/>
            <person name="Wang X."/>
            <person name="Wu X."/>
            <person name="Mitros T."/>
            <person name="Triplett J."/>
            <person name="Yang X."/>
            <person name="Ye C.Y."/>
            <person name="Mauro-Herrera M."/>
            <person name="Wang L."/>
            <person name="Li P."/>
            <person name="Sharma M."/>
            <person name="Sharma R."/>
            <person name="Ronald P.C."/>
            <person name="Panaud O."/>
            <person name="Kellogg E.A."/>
            <person name="Brutnell T.P."/>
            <person name="Doust A.N."/>
            <person name="Tuskan G.A."/>
            <person name="Rokhsar D."/>
            <person name="Devos K.M."/>
        </authorList>
    </citation>
    <scope>NUCLEOTIDE SEQUENCE [LARGE SCALE GENOMIC DNA]</scope>
    <source>
        <strain evidence="2">Yugu1</strain>
    </source>
</reference>
<protein>
    <submittedName>
        <fullName evidence="2">Uncharacterized protein</fullName>
    </submittedName>
</protein>
<gene>
    <name evidence="2" type="ORF">SETIT_6G229900v2</name>
</gene>
<feature type="transmembrane region" description="Helical" evidence="1">
    <location>
        <begin position="77"/>
        <end position="95"/>
    </location>
</feature>
<dbReference type="AlphaFoldDB" id="A0A368RRA4"/>
<sequence length="219" mass="23536">MPNQIASILSSSDAGDGAVAPLGASAVAYRRRGSRGLAVAAGRRCLLRFVAIPVHSRPPPATWTGRLDTPVPQAEPLVAVWVFVAVLALIAASLLSSASMIRALLPPFFASICSGQLGTGSRGGSRVGGSCGPEGLSDLRADRSTLAVPRAQPLSCRPPELPQVQAKYVSMGDRDDLSQYRLWVLVSEDNSLLRVEDLFLRVVLRVFWWQLIFTIFAVW</sequence>
<name>A0A368RRA4_SETIT</name>
<evidence type="ECO:0000256" key="1">
    <source>
        <dbReference type="SAM" id="Phobius"/>
    </source>
</evidence>
<organism evidence="2">
    <name type="scientific">Setaria italica</name>
    <name type="common">Foxtail millet</name>
    <name type="synonym">Panicum italicum</name>
    <dbReference type="NCBI Taxonomy" id="4555"/>
    <lineage>
        <taxon>Eukaryota</taxon>
        <taxon>Viridiplantae</taxon>
        <taxon>Streptophyta</taxon>
        <taxon>Embryophyta</taxon>
        <taxon>Tracheophyta</taxon>
        <taxon>Spermatophyta</taxon>
        <taxon>Magnoliopsida</taxon>
        <taxon>Liliopsida</taxon>
        <taxon>Poales</taxon>
        <taxon>Poaceae</taxon>
        <taxon>PACMAD clade</taxon>
        <taxon>Panicoideae</taxon>
        <taxon>Panicodae</taxon>
        <taxon>Paniceae</taxon>
        <taxon>Cenchrinae</taxon>
        <taxon>Setaria</taxon>
    </lineage>
</organism>
<accession>A0A368RRA4</accession>
<evidence type="ECO:0000313" key="2">
    <source>
        <dbReference type="EMBL" id="RCV32090.1"/>
    </source>
</evidence>
<keyword evidence="1" id="KW-0472">Membrane</keyword>
<keyword evidence="1" id="KW-0812">Transmembrane</keyword>
<dbReference type="EMBL" id="CM003533">
    <property type="protein sequence ID" value="RCV32090.1"/>
    <property type="molecule type" value="Genomic_DNA"/>
</dbReference>